<evidence type="ECO:0000313" key="3">
    <source>
        <dbReference type="Proteomes" id="UP000230002"/>
    </source>
</evidence>
<dbReference type="Proteomes" id="UP000230002">
    <property type="component" value="Unassembled WGS sequence"/>
</dbReference>
<feature type="signal peptide" evidence="1">
    <location>
        <begin position="1"/>
        <end position="21"/>
    </location>
</feature>
<comment type="caution">
    <text evidence="2">The sequence shown here is derived from an EMBL/GenBank/DDBJ whole genome shotgun (WGS) entry which is preliminary data.</text>
</comment>
<sequence length="159" mass="16229">MQYSFAATVLALAAFVGSVVGETHTVRFDNRCGFGTPVLIAGGKVLSTGGDYTSNGPLTAAIAYLQTGKCGFNGDGCTLIETTLVNPTAPGSGSSTDISLIPPHAFSVTSGFGYYNGCDNTGADCTSGSCSTAFFQPDDTHVQVACQTNNVNLVITFCA</sequence>
<dbReference type="EMBL" id="AYKW01000011">
    <property type="protein sequence ID" value="PIL32331.1"/>
    <property type="molecule type" value="Genomic_DNA"/>
</dbReference>
<feature type="chain" id="PRO_5013553555" description="Glycopeptide" evidence="1">
    <location>
        <begin position="22"/>
        <end position="159"/>
    </location>
</feature>
<protein>
    <recommendedName>
        <fullName evidence="4">Glycopeptide</fullName>
    </recommendedName>
</protein>
<evidence type="ECO:0008006" key="4">
    <source>
        <dbReference type="Google" id="ProtNLM"/>
    </source>
</evidence>
<proteinExistence type="predicted"/>
<reference evidence="2 3" key="1">
    <citation type="journal article" date="2015" name="Sci. Rep.">
        <title>Chromosome-level genome map provides insights into diverse defense mechanisms in the medicinal fungus Ganoderma sinense.</title>
        <authorList>
            <person name="Zhu Y."/>
            <person name="Xu J."/>
            <person name="Sun C."/>
            <person name="Zhou S."/>
            <person name="Xu H."/>
            <person name="Nelson D.R."/>
            <person name="Qian J."/>
            <person name="Song J."/>
            <person name="Luo H."/>
            <person name="Xiang L."/>
            <person name="Li Y."/>
            <person name="Xu Z."/>
            <person name="Ji A."/>
            <person name="Wang L."/>
            <person name="Lu S."/>
            <person name="Hayward A."/>
            <person name="Sun W."/>
            <person name="Li X."/>
            <person name="Schwartz D.C."/>
            <person name="Wang Y."/>
            <person name="Chen S."/>
        </authorList>
    </citation>
    <scope>NUCLEOTIDE SEQUENCE [LARGE SCALE GENOMIC DNA]</scope>
    <source>
        <strain evidence="2 3">ZZ0214-1</strain>
    </source>
</reference>
<dbReference type="STRING" id="1077348.A0A2G8SF05"/>
<accession>A0A2G8SF05</accession>
<organism evidence="2 3">
    <name type="scientific">Ganoderma sinense ZZ0214-1</name>
    <dbReference type="NCBI Taxonomy" id="1077348"/>
    <lineage>
        <taxon>Eukaryota</taxon>
        <taxon>Fungi</taxon>
        <taxon>Dikarya</taxon>
        <taxon>Basidiomycota</taxon>
        <taxon>Agaricomycotina</taxon>
        <taxon>Agaricomycetes</taxon>
        <taxon>Polyporales</taxon>
        <taxon>Polyporaceae</taxon>
        <taxon>Ganoderma</taxon>
    </lineage>
</organism>
<gene>
    <name evidence="2" type="ORF">GSI_05577</name>
</gene>
<dbReference type="AlphaFoldDB" id="A0A2G8SF05"/>
<evidence type="ECO:0000256" key="1">
    <source>
        <dbReference type="SAM" id="SignalP"/>
    </source>
</evidence>
<evidence type="ECO:0000313" key="2">
    <source>
        <dbReference type="EMBL" id="PIL32331.1"/>
    </source>
</evidence>
<name>A0A2G8SF05_9APHY</name>
<keyword evidence="1" id="KW-0732">Signal</keyword>
<keyword evidence="3" id="KW-1185">Reference proteome</keyword>
<dbReference type="OrthoDB" id="3342934at2759"/>